<dbReference type="PANTHER" id="PTHR11051">
    <property type="entry name" value="GLYCOSYL HYDROLASE-RELATED"/>
    <property type="match status" value="1"/>
</dbReference>
<proteinExistence type="inferred from homology"/>
<dbReference type="Gene3D" id="1.50.10.10">
    <property type="match status" value="1"/>
</dbReference>
<dbReference type="PANTHER" id="PTHR11051:SF8">
    <property type="entry name" value="PROTEIN-GLUCOSYLGALACTOSYLHYDROXYLYSINE GLUCOSIDASE"/>
    <property type="match status" value="1"/>
</dbReference>
<dbReference type="InterPro" id="IPR008928">
    <property type="entry name" value="6-hairpin_glycosidase_sf"/>
</dbReference>
<dbReference type="EMBL" id="JARBDR010000657">
    <property type="protein sequence ID" value="KAJ8308415.1"/>
    <property type="molecule type" value="Genomic_DNA"/>
</dbReference>
<accession>A0ABQ9EYE5</accession>
<name>A0ABQ9EYE5_TEGGR</name>
<keyword evidence="3" id="KW-1185">Reference proteome</keyword>
<evidence type="ECO:0000313" key="3">
    <source>
        <dbReference type="Proteomes" id="UP001217089"/>
    </source>
</evidence>
<organism evidence="2 3">
    <name type="scientific">Tegillarca granosa</name>
    <name type="common">Malaysian cockle</name>
    <name type="synonym">Anadara granosa</name>
    <dbReference type="NCBI Taxonomy" id="220873"/>
    <lineage>
        <taxon>Eukaryota</taxon>
        <taxon>Metazoa</taxon>
        <taxon>Spiralia</taxon>
        <taxon>Lophotrochozoa</taxon>
        <taxon>Mollusca</taxon>
        <taxon>Bivalvia</taxon>
        <taxon>Autobranchia</taxon>
        <taxon>Pteriomorphia</taxon>
        <taxon>Arcoida</taxon>
        <taxon>Arcoidea</taxon>
        <taxon>Arcidae</taxon>
        <taxon>Tegillarca</taxon>
    </lineage>
</organism>
<evidence type="ECO:0000256" key="1">
    <source>
        <dbReference type="ARBA" id="ARBA00006768"/>
    </source>
</evidence>
<sequence length="252" mass="28638">MQNYKDIADKIFIPFNETGQWHPEFEGYEEGTEVKQADVILLGYPLLYEMSKETRKNDLNIYEKVTPGGPAMTWGMFAIGWLEIGNIQKAKEIFERQFLNNAGPFNIWTEVADGNGAVNFITGMGGFLQSVIFGYGGFRILPNQLAFNCNLPPDTNQLNIYGLDYLGGSLDFNFTEFDMMIQLTKKGSVDLKIVLSNGQTHDLRVGQTLQLQRQKASIEKMERKTKTTTRPNYNTYGNDCQKVSVHCHIYKT</sequence>
<comment type="caution">
    <text evidence="2">The sequence shown here is derived from an EMBL/GenBank/DDBJ whole genome shotgun (WGS) entry which is preliminary data.</text>
</comment>
<comment type="similarity">
    <text evidence="1">Belongs to the glycosyl hydrolase 65 family.</text>
</comment>
<dbReference type="InterPro" id="IPR012341">
    <property type="entry name" value="6hp_glycosidase-like_sf"/>
</dbReference>
<protein>
    <recommendedName>
        <fullName evidence="4">Glycoside hydrolase family 65 central catalytic domain-containing protein</fullName>
    </recommendedName>
</protein>
<dbReference type="Proteomes" id="UP001217089">
    <property type="component" value="Unassembled WGS sequence"/>
</dbReference>
<dbReference type="Gene3D" id="2.60.420.10">
    <property type="entry name" value="Maltose phosphorylase, domain 3"/>
    <property type="match status" value="1"/>
</dbReference>
<gene>
    <name evidence="2" type="ORF">KUTeg_013289</name>
</gene>
<reference evidence="2 3" key="1">
    <citation type="submission" date="2022-12" db="EMBL/GenBank/DDBJ databases">
        <title>Chromosome-level genome of Tegillarca granosa.</title>
        <authorList>
            <person name="Kim J."/>
        </authorList>
    </citation>
    <scope>NUCLEOTIDE SEQUENCE [LARGE SCALE GENOMIC DNA]</scope>
    <source>
        <strain evidence="2">Teg-2019</strain>
        <tissue evidence="2">Adductor muscle</tissue>
    </source>
</reference>
<dbReference type="SUPFAM" id="SSF48208">
    <property type="entry name" value="Six-hairpin glycosidases"/>
    <property type="match status" value="1"/>
</dbReference>
<evidence type="ECO:0000313" key="2">
    <source>
        <dbReference type="EMBL" id="KAJ8308415.1"/>
    </source>
</evidence>
<evidence type="ECO:0008006" key="4">
    <source>
        <dbReference type="Google" id="ProtNLM"/>
    </source>
</evidence>